<dbReference type="AlphaFoldDB" id="A0A699IKK1"/>
<accession>A0A699IKK1</accession>
<name>A0A699IKK1_TANCI</name>
<evidence type="ECO:0000256" key="1">
    <source>
        <dbReference type="SAM" id="MobiDB-lite"/>
    </source>
</evidence>
<feature type="compositionally biased region" description="Basic and acidic residues" evidence="1">
    <location>
        <begin position="36"/>
        <end position="47"/>
    </location>
</feature>
<evidence type="ECO:0000313" key="2">
    <source>
        <dbReference type="EMBL" id="GEZ64720.1"/>
    </source>
</evidence>
<dbReference type="EMBL" id="BKCJ010304979">
    <property type="protein sequence ID" value="GEZ64720.1"/>
    <property type="molecule type" value="Genomic_DNA"/>
</dbReference>
<gene>
    <name evidence="2" type="ORF">Tci_536693</name>
</gene>
<reference evidence="2" key="1">
    <citation type="journal article" date="2019" name="Sci. Rep.">
        <title>Draft genome of Tanacetum cinerariifolium, the natural source of mosquito coil.</title>
        <authorList>
            <person name="Yamashiro T."/>
            <person name="Shiraishi A."/>
            <person name="Satake H."/>
            <person name="Nakayama K."/>
        </authorList>
    </citation>
    <scope>NUCLEOTIDE SEQUENCE</scope>
</reference>
<feature type="region of interest" description="Disordered" evidence="1">
    <location>
        <begin position="1"/>
        <end position="60"/>
    </location>
</feature>
<protein>
    <submittedName>
        <fullName evidence="2">Uncharacterized protein</fullName>
    </submittedName>
</protein>
<organism evidence="2">
    <name type="scientific">Tanacetum cinerariifolium</name>
    <name type="common">Dalmatian daisy</name>
    <name type="synonym">Chrysanthemum cinerariifolium</name>
    <dbReference type="NCBI Taxonomy" id="118510"/>
    <lineage>
        <taxon>Eukaryota</taxon>
        <taxon>Viridiplantae</taxon>
        <taxon>Streptophyta</taxon>
        <taxon>Embryophyta</taxon>
        <taxon>Tracheophyta</taxon>
        <taxon>Spermatophyta</taxon>
        <taxon>Magnoliopsida</taxon>
        <taxon>eudicotyledons</taxon>
        <taxon>Gunneridae</taxon>
        <taxon>Pentapetalae</taxon>
        <taxon>asterids</taxon>
        <taxon>campanulids</taxon>
        <taxon>Asterales</taxon>
        <taxon>Asteraceae</taxon>
        <taxon>Asteroideae</taxon>
        <taxon>Anthemideae</taxon>
        <taxon>Anthemidinae</taxon>
        <taxon>Tanacetum</taxon>
    </lineage>
</organism>
<feature type="non-terminal residue" evidence="2">
    <location>
        <position position="1"/>
    </location>
</feature>
<comment type="caution">
    <text evidence="2">The sequence shown here is derived from an EMBL/GenBank/DDBJ whole genome shotgun (WGS) entry which is preliminary data.</text>
</comment>
<sequence>KTPEPEALNFAITTRSGVSTRDLPFPAPSQSTPVNHADRTTKEEVPKGAESSIIQDEEAP</sequence>
<proteinExistence type="predicted"/>